<dbReference type="InterPro" id="IPR037923">
    <property type="entry name" value="HTH-like"/>
</dbReference>
<evidence type="ECO:0000256" key="1">
    <source>
        <dbReference type="ARBA" id="ARBA00023015"/>
    </source>
</evidence>
<evidence type="ECO:0000313" key="7">
    <source>
        <dbReference type="Proteomes" id="UP000247078"/>
    </source>
</evidence>
<sequence length="303" mass="34408">MSSTYLPPALGECVHEVFYPDVQTTVNLFAIHLRSVGSDWDYPAHEHPQYELNYVTEGEQYMTVDGKLYIQKAGELLLIPPGSIHSSLSHNSKGFTYFCMHFDIDDQLFLSLLARIKQVLFDADSPVTRQIEPVLRKLMSSADNQAASTMVQRMQLQSAVFELFGHLWEAVSQEAAHLFTDGYEKIELAHQIRNRLQGLVSQQFKQGRESVSHYGIDDIAAELGISSSHCNRVFRQVYGQSPRVYLSEMVLHEAKVLLGNPKLSVQNIAAMLGYKDIAHFSRQFKRWSGVSPSRYRQEQPAPE</sequence>
<dbReference type="PRINTS" id="PR00032">
    <property type="entry name" value="HTHARAC"/>
</dbReference>
<evidence type="ECO:0000256" key="3">
    <source>
        <dbReference type="ARBA" id="ARBA00023163"/>
    </source>
</evidence>
<dbReference type="PANTHER" id="PTHR43280:SF2">
    <property type="entry name" value="HTH-TYPE TRANSCRIPTIONAL REGULATOR EXSA"/>
    <property type="match status" value="1"/>
</dbReference>
<gene>
    <name evidence="6" type="ORF">DET54_113106</name>
    <name evidence="5" type="ORF">DET56_107228</name>
</gene>
<comment type="caution">
    <text evidence="5">The sequence shown here is derived from an EMBL/GenBank/DDBJ whole genome shotgun (WGS) entry which is preliminary data.</text>
</comment>
<dbReference type="PROSITE" id="PS01124">
    <property type="entry name" value="HTH_ARAC_FAMILY_2"/>
    <property type="match status" value="1"/>
</dbReference>
<dbReference type="OrthoDB" id="1975977at2"/>
<dbReference type="Gene3D" id="1.10.10.60">
    <property type="entry name" value="Homeodomain-like"/>
    <property type="match status" value="2"/>
</dbReference>
<dbReference type="SUPFAM" id="SSF51215">
    <property type="entry name" value="Regulatory protein AraC"/>
    <property type="match status" value="1"/>
</dbReference>
<evidence type="ECO:0000313" key="8">
    <source>
        <dbReference type="Proteomes" id="UP000248827"/>
    </source>
</evidence>
<dbReference type="Proteomes" id="UP000248827">
    <property type="component" value="Unassembled WGS sequence"/>
</dbReference>
<keyword evidence="2" id="KW-0238">DNA-binding</keyword>
<dbReference type="GO" id="GO:0043565">
    <property type="term" value="F:sequence-specific DNA binding"/>
    <property type="evidence" value="ECO:0007669"/>
    <property type="project" value="InterPro"/>
</dbReference>
<dbReference type="Gene3D" id="2.60.120.10">
    <property type="entry name" value="Jelly Rolls"/>
    <property type="match status" value="1"/>
</dbReference>
<dbReference type="Pfam" id="PF02311">
    <property type="entry name" value="AraC_binding"/>
    <property type="match status" value="1"/>
</dbReference>
<evidence type="ECO:0000313" key="5">
    <source>
        <dbReference type="EMBL" id="PWW38826.1"/>
    </source>
</evidence>
<dbReference type="Pfam" id="PF12833">
    <property type="entry name" value="HTH_18"/>
    <property type="match status" value="1"/>
</dbReference>
<dbReference type="InterPro" id="IPR020449">
    <property type="entry name" value="Tscrpt_reg_AraC-type_HTH"/>
</dbReference>
<reference evidence="5 7" key="1">
    <citation type="submission" date="2018-05" db="EMBL/GenBank/DDBJ databases">
        <title>Freshwater and sediment microbial communities from various areas in North America, analyzing microbe dynamics in response to fracking.</title>
        <authorList>
            <person name="Lamendella R."/>
        </authorList>
    </citation>
    <scope>NUCLEOTIDE SEQUENCE [LARGE SCALE GENOMIC DNA]</scope>
    <source>
        <strain evidence="5 7">DB-3</strain>
        <strain evidence="6 8">NG-13</strain>
    </source>
</reference>
<dbReference type="EMBL" id="QLLI01000013">
    <property type="protein sequence ID" value="RAI89823.1"/>
    <property type="molecule type" value="Genomic_DNA"/>
</dbReference>
<dbReference type="SMART" id="SM00342">
    <property type="entry name" value="HTH_ARAC"/>
    <property type="match status" value="1"/>
</dbReference>
<dbReference type="InterPro" id="IPR003313">
    <property type="entry name" value="AraC-bd"/>
</dbReference>
<dbReference type="GO" id="GO:0003700">
    <property type="term" value="F:DNA-binding transcription factor activity"/>
    <property type="evidence" value="ECO:0007669"/>
    <property type="project" value="InterPro"/>
</dbReference>
<organism evidence="5 7">
    <name type="scientific">Paenibacillus pabuli</name>
    <dbReference type="NCBI Taxonomy" id="1472"/>
    <lineage>
        <taxon>Bacteria</taxon>
        <taxon>Bacillati</taxon>
        <taxon>Bacillota</taxon>
        <taxon>Bacilli</taxon>
        <taxon>Bacillales</taxon>
        <taxon>Paenibacillaceae</taxon>
        <taxon>Paenibacillus</taxon>
    </lineage>
</organism>
<dbReference type="InterPro" id="IPR009057">
    <property type="entry name" value="Homeodomain-like_sf"/>
</dbReference>
<accession>A0A855XT49</accession>
<keyword evidence="3" id="KW-0804">Transcription</keyword>
<keyword evidence="1" id="KW-0805">Transcription regulation</keyword>
<name>A0A855XT49_9BACL</name>
<dbReference type="AlphaFoldDB" id="A0A855XT49"/>
<feature type="domain" description="HTH araC/xylS-type" evidence="4">
    <location>
        <begin position="194"/>
        <end position="298"/>
    </location>
</feature>
<dbReference type="EMBL" id="QGTZ01000007">
    <property type="protein sequence ID" value="PWW38826.1"/>
    <property type="molecule type" value="Genomic_DNA"/>
</dbReference>
<keyword evidence="8" id="KW-1185">Reference proteome</keyword>
<dbReference type="SUPFAM" id="SSF46689">
    <property type="entry name" value="Homeodomain-like"/>
    <property type="match status" value="2"/>
</dbReference>
<dbReference type="InterPro" id="IPR018060">
    <property type="entry name" value="HTH_AraC"/>
</dbReference>
<dbReference type="RefSeq" id="WP_110000208.1">
    <property type="nucleotide sequence ID" value="NZ_QGTZ01000007.1"/>
</dbReference>
<evidence type="ECO:0000259" key="4">
    <source>
        <dbReference type="PROSITE" id="PS01124"/>
    </source>
</evidence>
<dbReference type="Proteomes" id="UP000247078">
    <property type="component" value="Unassembled WGS sequence"/>
</dbReference>
<proteinExistence type="predicted"/>
<dbReference type="PANTHER" id="PTHR43280">
    <property type="entry name" value="ARAC-FAMILY TRANSCRIPTIONAL REGULATOR"/>
    <property type="match status" value="1"/>
</dbReference>
<evidence type="ECO:0000313" key="6">
    <source>
        <dbReference type="EMBL" id="RAI89823.1"/>
    </source>
</evidence>
<dbReference type="InterPro" id="IPR014710">
    <property type="entry name" value="RmlC-like_jellyroll"/>
</dbReference>
<evidence type="ECO:0000256" key="2">
    <source>
        <dbReference type="ARBA" id="ARBA00023125"/>
    </source>
</evidence>
<protein>
    <submittedName>
        <fullName evidence="5">AraC family transcriptional regulator</fullName>
    </submittedName>
</protein>